<evidence type="ECO:0000256" key="1">
    <source>
        <dbReference type="ARBA" id="ARBA00005984"/>
    </source>
</evidence>
<dbReference type="PROSITE" id="PS00123">
    <property type="entry name" value="ALKALINE_PHOSPHATASE"/>
    <property type="match status" value="1"/>
</dbReference>
<feature type="binding site" evidence="8">
    <location>
        <position position="315"/>
    </location>
    <ligand>
        <name>Zn(2+)</name>
        <dbReference type="ChEBI" id="CHEBI:29105"/>
        <label>2</label>
    </ligand>
</feature>
<evidence type="ECO:0000256" key="2">
    <source>
        <dbReference type="ARBA" id="ARBA00022553"/>
    </source>
</evidence>
<gene>
    <name evidence="11" type="ORF">HG263_06505</name>
</gene>
<evidence type="ECO:0000256" key="3">
    <source>
        <dbReference type="ARBA" id="ARBA00022723"/>
    </source>
</evidence>
<comment type="caution">
    <text evidence="11">The sequence shown here is derived from an EMBL/GenBank/DDBJ whole genome shotgun (WGS) entry which is preliminary data.</text>
</comment>
<feature type="active site" description="Phosphoserine intermediate" evidence="7">
    <location>
        <position position="95"/>
    </location>
</feature>
<dbReference type="RefSeq" id="WP_171625263.1">
    <property type="nucleotide sequence ID" value="NZ_JABBPG010000002.1"/>
</dbReference>
<dbReference type="Proteomes" id="UP000586305">
    <property type="component" value="Unassembled WGS sequence"/>
</dbReference>
<organism evidence="11 12">
    <name type="scientific">Pseudoalteromonas caenipelagi</name>
    <dbReference type="NCBI Taxonomy" id="2726988"/>
    <lineage>
        <taxon>Bacteria</taxon>
        <taxon>Pseudomonadati</taxon>
        <taxon>Pseudomonadota</taxon>
        <taxon>Gammaproteobacteria</taxon>
        <taxon>Alteromonadales</taxon>
        <taxon>Pseudoalteromonadaceae</taxon>
        <taxon>Pseudoalteromonas</taxon>
    </lineage>
</organism>
<feature type="binding site" evidence="8">
    <location>
        <position position="47"/>
    </location>
    <ligand>
        <name>Zn(2+)</name>
        <dbReference type="ChEBI" id="CHEBI:29105"/>
        <label>2</label>
    </ligand>
</feature>
<dbReference type="PANTHER" id="PTHR11596:SF5">
    <property type="entry name" value="ALKALINE PHOSPHATASE"/>
    <property type="match status" value="1"/>
</dbReference>
<evidence type="ECO:0000313" key="11">
    <source>
        <dbReference type="EMBL" id="NOU50192.1"/>
    </source>
</evidence>
<reference evidence="11 12" key="1">
    <citation type="submission" date="2020-04" db="EMBL/GenBank/DDBJ databases">
        <title>Pseudoalteromonas caenipelagi sp. nov., isolated from a tidal flat.</title>
        <authorList>
            <person name="Park S."/>
            <person name="Yoon J.-H."/>
        </authorList>
    </citation>
    <scope>NUCLEOTIDE SEQUENCE [LARGE SCALE GENOMIC DNA]</scope>
    <source>
        <strain evidence="11 12">JBTF-M23</strain>
    </source>
</reference>
<evidence type="ECO:0000256" key="5">
    <source>
        <dbReference type="ARBA" id="ARBA00022833"/>
    </source>
</evidence>
<feature type="signal peptide" evidence="10">
    <location>
        <begin position="1"/>
        <end position="32"/>
    </location>
</feature>
<name>A0A849V9Z8_9GAMM</name>
<keyword evidence="3 8" id="KW-0479">Metal-binding</keyword>
<accession>A0A849V9Z8</accession>
<evidence type="ECO:0000256" key="10">
    <source>
        <dbReference type="SAM" id="SignalP"/>
    </source>
</evidence>
<keyword evidence="2" id="KW-0597">Phosphoprotein</keyword>
<feature type="binding site" evidence="8">
    <location>
        <position position="148"/>
    </location>
    <ligand>
        <name>Mg(2+)</name>
        <dbReference type="ChEBI" id="CHEBI:18420"/>
    </ligand>
</feature>
<dbReference type="EMBL" id="JABBPG010000002">
    <property type="protein sequence ID" value="NOU50192.1"/>
    <property type="molecule type" value="Genomic_DNA"/>
</dbReference>
<evidence type="ECO:0000256" key="4">
    <source>
        <dbReference type="ARBA" id="ARBA00022801"/>
    </source>
</evidence>
<dbReference type="GO" id="GO:0004035">
    <property type="term" value="F:alkaline phosphatase activity"/>
    <property type="evidence" value="ECO:0007669"/>
    <property type="project" value="TreeGrafter"/>
</dbReference>
<feature type="binding site" evidence="8">
    <location>
        <position position="268"/>
    </location>
    <ligand>
        <name>Mg(2+)</name>
        <dbReference type="ChEBI" id="CHEBI:18420"/>
    </ligand>
</feature>
<keyword evidence="10" id="KW-0732">Signal</keyword>
<evidence type="ECO:0000256" key="9">
    <source>
        <dbReference type="RuleBase" id="RU003946"/>
    </source>
</evidence>
<feature type="binding site" evidence="8">
    <location>
        <position position="316"/>
    </location>
    <ligand>
        <name>Zn(2+)</name>
        <dbReference type="ChEBI" id="CHEBI:29105"/>
        <label>2</label>
    </ligand>
</feature>
<evidence type="ECO:0000256" key="6">
    <source>
        <dbReference type="ARBA" id="ARBA00022842"/>
    </source>
</evidence>
<keyword evidence="12" id="KW-1185">Reference proteome</keyword>
<evidence type="ECO:0000256" key="8">
    <source>
        <dbReference type="PIRSR" id="PIRSR601952-2"/>
    </source>
</evidence>
<dbReference type="PANTHER" id="PTHR11596">
    <property type="entry name" value="ALKALINE PHOSPHATASE"/>
    <property type="match status" value="1"/>
</dbReference>
<dbReference type="InterPro" id="IPR018299">
    <property type="entry name" value="Alkaline_phosphatase_AS"/>
</dbReference>
<dbReference type="AlphaFoldDB" id="A0A849V9Z8"/>
<dbReference type="Gene3D" id="3.40.720.10">
    <property type="entry name" value="Alkaline Phosphatase, subunit A"/>
    <property type="match status" value="1"/>
</dbReference>
<proteinExistence type="inferred from homology"/>
<dbReference type="InterPro" id="IPR017850">
    <property type="entry name" value="Alkaline_phosphatase_core_sf"/>
</dbReference>
<evidence type="ECO:0000313" key="12">
    <source>
        <dbReference type="Proteomes" id="UP000586305"/>
    </source>
</evidence>
<dbReference type="CDD" id="cd16012">
    <property type="entry name" value="ALP"/>
    <property type="match status" value="1"/>
</dbReference>
<dbReference type="SUPFAM" id="SSF53649">
    <property type="entry name" value="Alkaline phosphatase-like"/>
    <property type="match status" value="1"/>
</dbReference>
<dbReference type="Gene3D" id="1.10.60.40">
    <property type="match status" value="1"/>
</dbReference>
<dbReference type="Pfam" id="PF00245">
    <property type="entry name" value="Alk_phosphatase"/>
    <property type="match status" value="1"/>
</dbReference>
<dbReference type="GO" id="GO:0046872">
    <property type="term" value="F:metal ion binding"/>
    <property type="evidence" value="ECO:0007669"/>
    <property type="project" value="UniProtKB-KW"/>
</dbReference>
<comment type="similarity">
    <text evidence="1 9">Belongs to the alkaline phosphatase family.</text>
</comment>
<comment type="cofactor">
    <cofactor evidence="8">
        <name>Mg(2+)</name>
        <dbReference type="ChEBI" id="CHEBI:18420"/>
    </cofactor>
    <text evidence="8">Binds 1 Mg(2+) ion.</text>
</comment>
<dbReference type="PRINTS" id="PR00113">
    <property type="entry name" value="ALKPHPHTASE"/>
</dbReference>
<dbReference type="SMART" id="SM00098">
    <property type="entry name" value="alkPPc"/>
    <property type="match status" value="1"/>
</dbReference>
<feature type="binding site" evidence="8">
    <location>
        <position position="273"/>
    </location>
    <ligand>
        <name>Zn(2+)</name>
        <dbReference type="ChEBI" id="CHEBI:29105"/>
        <label>2</label>
    </ligand>
</feature>
<keyword evidence="5 8" id="KW-0862">Zinc</keyword>
<keyword evidence="6 8" id="KW-0460">Magnesium</keyword>
<comment type="cofactor">
    <cofactor evidence="8">
        <name>Zn(2+)</name>
        <dbReference type="ChEBI" id="CHEBI:29105"/>
    </cofactor>
    <text evidence="8">Binds 2 Zn(2+) ions.</text>
</comment>
<evidence type="ECO:0000256" key="7">
    <source>
        <dbReference type="PIRSR" id="PIRSR601952-1"/>
    </source>
</evidence>
<feature type="binding site" evidence="8">
    <location>
        <position position="47"/>
    </location>
    <ligand>
        <name>Mg(2+)</name>
        <dbReference type="ChEBI" id="CHEBI:18420"/>
    </ligand>
</feature>
<protein>
    <submittedName>
        <fullName evidence="11">Alkaline phosphatase</fullName>
    </submittedName>
</protein>
<keyword evidence="4" id="KW-0378">Hydrolase</keyword>
<feature type="chain" id="PRO_5032362298" evidence="10">
    <location>
        <begin position="33"/>
        <end position="444"/>
    </location>
</feature>
<feature type="binding site" evidence="8">
    <location>
        <position position="408"/>
    </location>
    <ligand>
        <name>Zn(2+)</name>
        <dbReference type="ChEBI" id="CHEBI:29105"/>
        <label>2</label>
    </ligand>
</feature>
<dbReference type="InterPro" id="IPR001952">
    <property type="entry name" value="Alkaline_phosphatase"/>
</dbReference>
<sequence length="444" mass="48244">MNKPLSLLKKNVLFTKTLVASTLAACIFSAHATAEPTPKNVIYMIGDGMGPAYTTAYRYFMDNKDTKVVEATVFDSILVGMAHTYPDDDTVVTDSAAGATALSTGTKSYNGAIAVDTHKKPLKTMLEIAKQKGMTTALIATSQINHATPASFAAHNESRRNYDEIANDYIDNKISGKLPVDLMLGGGTKYFVREDRNIVDEFKSAGYSYSDNLNTMDTLTSLPALGLFAPVGLPFAIDENPNRLEKMTKKALSLLDKENDKGFFVMIEGSQIDWCGHANDIACAMAEMNDFANSIKVAKQYIDNNPDTILVITADHSTGGLTLGSNGQYRWERDVVKGIKASVQSMTLKMLESDNLEEVWTKSTALPFDKQTKLLLEQAKSQGDKALAKAIRSIISDASFTGWTTGGHTAVDVQVFAYGKGAEQFIGSQNNTAIADKLISFIKK</sequence>
<feature type="binding site" evidence="8">
    <location>
        <position position="146"/>
    </location>
    <ligand>
        <name>Mg(2+)</name>
        <dbReference type="ChEBI" id="CHEBI:18420"/>
    </ligand>
</feature>
<feature type="binding site" evidence="8">
    <location>
        <position position="277"/>
    </location>
    <ligand>
        <name>Zn(2+)</name>
        <dbReference type="ChEBI" id="CHEBI:29105"/>
        <label>2</label>
    </ligand>
</feature>